<dbReference type="Gene3D" id="1.10.10.10">
    <property type="entry name" value="Winged helix-like DNA-binding domain superfamily/Winged helix DNA-binding domain"/>
    <property type="match status" value="1"/>
</dbReference>
<reference evidence="8" key="2">
    <citation type="submission" date="2025-08" db="UniProtKB">
        <authorList>
            <consortium name="RefSeq"/>
        </authorList>
    </citation>
    <scope>IDENTIFICATION</scope>
    <source>
        <tissue evidence="8">Seedling</tissue>
    </source>
</reference>
<dbReference type="Proteomes" id="UP001652623">
    <property type="component" value="Chromosome 2"/>
</dbReference>
<dbReference type="SUPFAM" id="SSF52058">
    <property type="entry name" value="L domain-like"/>
    <property type="match status" value="1"/>
</dbReference>
<evidence type="ECO:0000259" key="6">
    <source>
        <dbReference type="Pfam" id="PF23598"/>
    </source>
</evidence>
<dbReference type="GeneID" id="107431461"/>
<evidence type="ECO:0000256" key="1">
    <source>
        <dbReference type="ARBA" id="ARBA00022737"/>
    </source>
</evidence>
<proteinExistence type="predicted"/>
<dbReference type="InterPro" id="IPR036388">
    <property type="entry name" value="WH-like_DNA-bd_sf"/>
</dbReference>
<keyword evidence="2" id="KW-0611">Plant defense</keyword>
<accession>A0ABM4A0Z4</accession>
<keyword evidence="7" id="KW-1185">Reference proteome</keyword>
<dbReference type="SUPFAM" id="SSF52540">
    <property type="entry name" value="P-loop containing nucleoside triphosphate hydrolases"/>
    <property type="match status" value="1"/>
</dbReference>
<evidence type="ECO:0000313" key="7">
    <source>
        <dbReference type="Proteomes" id="UP001652623"/>
    </source>
</evidence>
<dbReference type="Pfam" id="PF23598">
    <property type="entry name" value="LRR_14"/>
    <property type="match status" value="1"/>
</dbReference>
<dbReference type="Pfam" id="PF00931">
    <property type="entry name" value="NB-ARC"/>
    <property type="match status" value="1"/>
</dbReference>
<keyword evidence="1" id="KW-0677">Repeat</keyword>
<dbReference type="PANTHER" id="PTHR23155:SF955">
    <property type="entry name" value="AAA+ ATPASE DOMAIN-CONTAINING PROTEIN"/>
    <property type="match status" value="1"/>
</dbReference>
<dbReference type="InterPro" id="IPR058922">
    <property type="entry name" value="WHD_DRP"/>
</dbReference>
<dbReference type="InterPro" id="IPR002182">
    <property type="entry name" value="NB-ARC"/>
</dbReference>
<dbReference type="Pfam" id="PF23559">
    <property type="entry name" value="WHD_DRP"/>
    <property type="match status" value="1"/>
</dbReference>
<dbReference type="InterPro" id="IPR027417">
    <property type="entry name" value="P-loop_NTPase"/>
</dbReference>
<feature type="domain" description="NB-ARC" evidence="4">
    <location>
        <begin position="205"/>
        <end position="366"/>
    </location>
</feature>
<dbReference type="InterPro" id="IPR055414">
    <property type="entry name" value="LRR_R13L4/SHOC2-like"/>
</dbReference>
<evidence type="ECO:0000256" key="2">
    <source>
        <dbReference type="ARBA" id="ARBA00022821"/>
    </source>
</evidence>
<feature type="region of interest" description="Disordered" evidence="3">
    <location>
        <begin position="1124"/>
        <end position="1154"/>
    </location>
</feature>
<dbReference type="PANTHER" id="PTHR23155">
    <property type="entry name" value="DISEASE RESISTANCE PROTEIN RP"/>
    <property type="match status" value="1"/>
</dbReference>
<sequence>MMKDDECWLETTQVDIQLSCAIKKLEKVLDLEEEVLLRPTVRRKIAEIKKEAENLRNLTRHSRELFGGFDEYFYVGGEGNNPFDIFEKEVLNLAYQVEDATSSFLCRREMRKRRQKSLMKKMMVLFDFFSDQHDNMFKEIMKAKNEFISSSNFGSFDIDHPNSLFSDAYMLPREDTDYSKKFGRSNFVCCEEKRGGKNSPGYHSCGYLSILGKAGSGKTTFVRELYRAVTTDLKEKFEISAWVRVRPEYDITDIYTAIVHQQVHTDMRARVPDEIVDNLGSEKWSESVKKWLENSKFIIVLDDVHYIWSKIKSHLKDLFPIRTSQRSTVIMTSCEAQASEFTRVIKVLSPLDGENSRELFKNTLKKAKMMITQIDEQAEDDALNQRETERLKEIIGEIGSHLPLGIITLARLYMTHKHDNQKSSSPLSSLIDWDLKYQMLPPGIRQCYLYMGIFPENFEIPIRRLFRLWIAEGLLAVPDLQSSETPSLEDLALSYLMELESKQMISVNWKNGRPKTCCMLLDKHRFFSRKAMDLGIFHVHKGLEKSSSEFRVRLAEHADIKHYTPSADDYKLRSYISLNRKRDTPAQHVAGFLNNLAKNGFGLLRVLDLENVYKPLLPAETLEKLFFLTYLGLRWTFLDSLPDSVGTLQYLETLDVKHTNITILPSTIWKAKKLKHLYMNQVHFDISIKKGFTSSLANLQTLWGLSIGSSREVVKSLSKLRSLRKLGLTYHSTTAEEIANWISKLAYLQYLRLRSIDDVAEPSKLKLPADMSKLEKLSELYLVGDLSSTNLPQFPPNLKILTLTGSQLKNDSLRMLGKLSCLETLRFYGQSYSYDRIIFHKDEFSNLVVLKLWKLVQLETLEMKEGAMSKLQELDVRSCHNLKSMKGLEQVGGLQTITLADMRDEFLAVVESKVSKDRLVVTVLEQVGGLKTITLTNMPGEFVETVKREVNKVRVAVEVREQVGGLKKITLTIVPDDFVETVKRKANKDRVAVEVLDQVGGLPTISLKNTPDYFVETVKSEVNRVRVAVEVLKQVDGSQTITLITMPDDFVETVKREVKSKVNRDCLVVKVQNLKSSPISTNQSNNNMRGRGRGRNSGEGIVCQFCGLGYTVRDCSDRFNKNFSGNKNQDISSADYSSPDVVVNPELPLDSDATDHVTADQSNLQQKSKYGGMDKLIIGNEQGTRH</sequence>
<dbReference type="Gene3D" id="3.40.50.300">
    <property type="entry name" value="P-loop containing nucleotide triphosphate hydrolases"/>
    <property type="match status" value="1"/>
</dbReference>
<dbReference type="Gene3D" id="3.80.10.10">
    <property type="entry name" value="Ribonuclease Inhibitor"/>
    <property type="match status" value="1"/>
</dbReference>
<evidence type="ECO:0000259" key="4">
    <source>
        <dbReference type="Pfam" id="PF00931"/>
    </source>
</evidence>
<dbReference type="PRINTS" id="PR00364">
    <property type="entry name" value="DISEASERSIST"/>
</dbReference>
<organism evidence="7 8">
    <name type="scientific">Ziziphus jujuba</name>
    <name type="common">Chinese jujube</name>
    <name type="synonym">Ziziphus sativa</name>
    <dbReference type="NCBI Taxonomy" id="326968"/>
    <lineage>
        <taxon>Eukaryota</taxon>
        <taxon>Viridiplantae</taxon>
        <taxon>Streptophyta</taxon>
        <taxon>Embryophyta</taxon>
        <taxon>Tracheophyta</taxon>
        <taxon>Spermatophyta</taxon>
        <taxon>Magnoliopsida</taxon>
        <taxon>eudicotyledons</taxon>
        <taxon>Gunneridae</taxon>
        <taxon>Pentapetalae</taxon>
        <taxon>rosids</taxon>
        <taxon>fabids</taxon>
        <taxon>Rosales</taxon>
        <taxon>Rhamnaceae</taxon>
        <taxon>Paliureae</taxon>
        <taxon>Ziziphus</taxon>
    </lineage>
</organism>
<dbReference type="RefSeq" id="XP_060670401.1">
    <property type="nucleotide sequence ID" value="XM_060814418.1"/>
</dbReference>
<name>A0ABM4A0Z4_ZIZJJ</name>
<feature type="domain" description="Disease resistance protein winged helix" evidence="5">
    <location>
        <begin position="453"/>
        <end position="519"/>
    </location>
</feature>
<evidence type="ECO:0000313" key="8">
    <source>
        <dbReference type="RefSeq" id="XP_060670401.1"/>
    </source>
</evidence>
<evidence type="ECO:0000256" key="3">
    <source>
        <dbReference type="SAM" id="MobiDB-lite"/>
    </source>
</evidence>
<reference evidence="7" key="1">
    <citation type="submission" date="2025-05" db="UniProtKB">
        <authorList>
            <consortium name="RefSeq"/>
        </authorList>
    </citation>
    <scope>NUCLEOTIDE SEQUENCE [LARGE SCALE GENOMIC DNA]</scope>
</reference>
<dbReference type="InterPro" id="IPR032675">
    <property type="entry name" value="LRR_dom_sf"/>
</dbReference>
<feature type="domain" description="Disease resistance R13L4/SHOC-2-like LRR" evidence="6">
    <location>
        <begin position="599"/>
        <end position="898"/>
    </location>
</feature>
<gene>
    <name evidence="8" type="primary">LOC107431461</name>
</gene>
<evidence type="ECO:0000259" key="5">
    <source>
        <dbReference type="Pfam" id="PF23559"/>
    </source>
</evidence>
<protein>
    <submittedName>
        <fullName evidence="8">Disease resistance protein RPM1 isoform X2</fullName>
    </submittedName>
</protein>
<feature type="compositionally biased region" description="Polar residues" evidence="3">
    <location>
        <begin position="1124"/>
        <end position="1136"/>
    </location>
</feature>
<dbReference type="InterPro" id="IPR044974">
    <property type="entry name" value="Disease_R_plants"/>
</dbReference>